<dbReference type="eggNOG" id="COG1091">
    <property type="taxonomic scope" value="Bacteria"/>
</dbReference>
<dbReference type="InterPro" id="IPR036291">
    <property type="entry name" value="NAD(P)-bd_dom_sf"/>
</dbReference>
<dbReference type="AlphaFoldDB" id="S5TUU1"/>
<protein>
    <recommendedName>
        <fullName evidence="4 6">dTDP-4-dehydrorhamnose reductase</fullName>
        <ecNumber evidence="3 6">1.1.1.133</ecNumber>
    </recommendedName>
</protein>
<dbReference type="RefSeq" id="WP_020932000.1">
    <property type="nucleotide sequence ID" value="NC_021917.1"/>
</dbReference>
<dbReference type="KEGG" id="cza:CYCME_0442"/>
<comment type="cofactor">
    <cofactor evidence="6">
        <name>Mg(2+)</name>
        <dbReference type="ChEBI" id="CHEBI:18420"/>
    </cofactor>
    <text evidence="6">Binds 1 Mg(2+) ion per monomer.</text>
</comment>
<organism evidence="8 9">
    <name type="scientific">Cycloclasticus zancles 78-ME</name>
    <dbReference type="NCBI Taxonomy" id="1198232"/>
    <lineage>
        <taxon>Bacteria</taxon>
        <taxon>Pseudomonadati</taxon>
        <taxon>Pseudomonadota</taxon>
        <taxon>Gammaproteobacteria</taxon>
        <taxon>Thiotrichales</taxon>
        <taxon>Piscirickettsiaceae</taxon>
        <taxon>Cycloclasticus</taxon>
    </lineage>
</organism>
<evidence type="ECO:0000256" key="5">
    <source>
        <dbReference type="ARBA" id="ARBA00048200"/>
    </source>
</evidence>
<dbReference type="Proteomes" id="UP000015380">
    <property type="component" value="Chromosome"/>
</dbReference>
<dbReference type="EMBL" id="CP005996">
    <property type="protein sequence ID" value="AGS38783.1"/>
    <property type="molecule type" value="Genomic_DNA"/>
</dbReference>
<keyword evidence="9" id="KW-1185">Reference proteome</keyword>
<evidence type="ECO:0000256" key="1">
    <source>
        <dbReference type="ARBA" id="ARBA00004781"/>
    </source>
</evidence>
<name>S5TUU1_9GAMM</name>
<dbReference type="EC" id="1.1.1.133" evidence="3 6"/>
<proteinExistence type="inferred from homology"/>
<dbReference type="UniPathway" id="UPA00124"/>
<comment type="similarity">
    <text evidence="2 6">Belongs to the dTDP-4-dehydrorhamnose reductase family.</text>
</comment>
<evidence type="ECO:0000256" key="4">
    <source>
        <dbReference type="ARBA" id="ARBA00017099"/>
    </source>
</evidence>
<dbReference type="UniPathway" id="UPA00281"/>
<comment type="function">
    <text evidence="6">Catalyzes the reduction of dTDP-6-deoxy-L-lyxo-4-hexulose to yield dTDP-L-rhamnose.</text>
</comment>
<dbReference type="PATRIC" id="fig|1198232.3.peg.450"/>
<dbReference type="SUPFAM" id="SSF51735">
    <property type="entry name" value="NAD(P)-binding Rossmann-fold domains"/>
    <property type="match status" value="1"/>
</dbReference>
<evidence type="ECO:0000256" key="3">
    <source>
        <dbReference type="ARBA" id="ARBA00012929"/>
    </source>
</evidence>
<evidence type="ECO:0000256" key="2">
    <source>
        <dbReference type="ARBA" id="ARBA00010944"/>
    </source>
</evidence>
<dbReference type="GO" id="GO:0005829">
    <property type="term" value="C:cytosol"/>
    <property type="evidence" value="ECO:0007669"/>
    <property type="project" value="TreeGrafter"/>
</dbReference>
<accession>S5TUU1</accession>
<dbReference type="Pfam" id="PF04321">
    <property type="entry name" value="RmlD_sub_bind"/>
    <property type="match status" value="1"/>
</dbReference>
<feature type="domain" description="RmlD-like substrate binding" evidence="7">
    <location>
        <begin position="1"/>
        <end position="112"/>
    </location>
</feature>
<evidence type="ECO:0000256" key="6">
    <source>
        <dbReference type="RuleBase" id="RU364082"/>
    </source>
</evidence>
<evidence type="ECO:0000259" key="7">
    <source>
        <dbReference type="Pfam" id="PF04321"/>
    </source>
</evidence>
<dbReference type="GO" id="GO:0008831">
    <property type="term" value="F:dTDP-4-dehydrorhamnose reductase activity"/>
    <property type="evidence" value="ECO:0007669"/>
    <property type="project" value="UniProtKB-EC"/>
</dbReference>
<comment type="pathway">
    <text evidence="1 6">Carbohydrate biosynthesis; dTDP-L-rhamnose biosynthesis.</text>
</comment>
<sequence>MSVVADQFGGPTFAGDVAKTLIKIVSQIEVNANCCWGVYHYSGSPHVSWFQFAETIFREAQEQGIMECSPVLSAIETSCYPTAAKRSANSALDCGKINQVFGIKQSDWVGALLRIKHYI</sequence>
<gene>
    <name evidence="8" type="ORF">CYCME_0442</name>
</gene>
<evidence type="ECO:0000313" key="8">
    <source>
        <dbReference type="EMBL" id="AGS38783.1"/>
    </source>
</evidence>
<keyword evidence="6" id="KW-0521">NADP</keyword>
<dbReference type="GO" id="GO:0009243">
    <property type="term" value="P:O antigen biosynthetic process"/>
    <property type="evidence" value="ECO:0007669"/>
    <property type="project" value="UniProtKB-UniPathway"/>
</dbReference>
<dbReference type="InterPro" id="IPR029903">
    <property type="entry name" value="RmlD-like-bd"/>
</dbReference>
<dbReference type="Gene3D" id="3.40.50.720">
    <property type="entry name" value="NAD(P)-binding Rossmann-like Domain"/>
    <property type="match status" value="1"/>
</dbReference>
<dbReference type="GO" id="GO:0019305">
    <property type="term" value="P:dTDP-rhamnose biosynthetic process"/>
    <property type="evidence" value="ECO:0007669"/>
    <property type="project" value="UniProtKB-UniPathway"/>
</dbReference>
<comment type="catalytic activity">
    <reaction evidence="5 6">
        <text>dTDP-beta-L-rhamnose + NADP(+) = dTDP-4-dehydro-beta-L-rhamnose + NADPH + H(+)</text>
        <dbReference type="Rhea" id="RHEA:21796"/>
        <dbReference type="ChEBI" id="CHEBI:15378"/>
        <dbReference type="ChEBI" id="CHEBI:57510"/>
        <dbReference type="ChEBI" id="CHEBI:57783"/>
        <dbReference type="ChEBI" id="CHEBI:58349"/>
        <dbReference type="ChEBI" id="CHEBI:62830"/>
        <dbReference type="EC" id="1.1.1.133"/>
    </reaction>
</comment>
<dbReference type="PANTHER" id="PTHR10491">
    <property type="entry name" value="DTDP-4-DEHYDRORHAMNOSE REDUCTASE"/>
    <property type="match status" value="1"/>
</dbReference>
<evidence type="ECO:0000313" key="9">
    <source>
        <dbReference type="Proteomes" id="UP000015380"/>
    </source>
</evidence>
<keyword evidence="6 8" id="KW-0560">Oxidoreductase</keyword>
<reference evidence="9" key="2">
    <citation type="journal article" date="2016" name="Environ. Microbiol. Rep.">
        <title>Analysis of defence systems and a conjugative IncP-1 plasmid in the marine polyaromatic hydrocarbons-degrading bacterium Cycloclasticus sp. 78-ME.</title>
        <authorList>
            <person name="Yakimov M.M."/>
            <person name="Crisafi F."/>
            <person name="Messina E."/>
            <person name="Smedile F."/>
            <person name="Lopatina A."/>
            <person name="Denaro R."/>
            <person name="Pieper D.H."/>
            <person name="Golyshin P.N."/>
            <person name="Giuliano L."/>
        </authorList>
    </citation>
    <scope>NUCLEOTIDE SEQUENCE [LARGE SCALE GENOMIC DNA]</scope>
    <source>
        <strain evidence="9">78-ME</strain>
    </source>
</reference>
<reference evidence="8 9" key="1">
    <citation type="submission" date="2013-05" db="EMBL/GenBank/DDBJ databases">
        <title>Between feast and famine: a lifestyle of most important marine PAH-degrading bacterium Cycloclasticus sp. 7ME.</title>
        <authorList>
            <person name="Yakimov M.M."/>
            <person name="Messina E."/>
            <person name="Genovese M."/>
            <person name="Denaro R."/>
            <person name="Crisafi F."/>
            <person name="Russo D."/>
            <person name="Cappello S."/>
            <person name="Santisi S."/>
            <person name="Smedile F."/>
            <person name="Golyshina O.V."/>
            <person name="Tran H."/>
            <person name="Pieper D.H."/>
            <person name="Golyshin P.N."/>
            <person name="Giuliano L."/>
        </authorList>
    </citation>
    <scope>NUCLEOTIDE SEQUENCE [LARGE SCALE GENOMIC DNA]</scope>
    <source>
        <strain evidence="8 9">78-ME</strain>
    </source>
</reference>
<dbReference type="PANTHER" id="PTHR10491:SF4">
    <property type="entry name" value="METHIONINE ADENOSYLTRANSFERASE 2 SUBUNIT BETA"/>
    <property type="match status" value="1"/>
</dbReference>
<dbReference type="HOGENOM" id="CLU_2057514_0_0_6"/>
<dbReference type="InterPro" id="IPR005913">
    <property type="entry name" value="dTDP_dehydrorham_reduct"/>
</dbReference>
<dbReference type="Gene3D" id="3.90.25.10">
    <property type="entry name" value="UDP-galactose 4-epimerase, domain 1"/>
    <property type="match status" value="1"/>
</dbReference>